<name>A0A8C7E6C2_NAJNA</name>
<dbReference type="InterPro" id="IPR025483">
    <property type="entry name" value="Lipase_euk"/>
</dbReference>
<dbReference type="GO" id="GO:0016788">
    <property type="term" value="F:hydrolase activity, acting on ester bonds"/>
    <property type="evidence" value="ECO:0007669"/>
    <property type="project" value="InterPro"/>
</dbReference>
<proteinExistence type="inferred from homology"/>
<dbReference type="Ensembl" id="ENSNNAT00000028380.1">
    <property type="protein sequence ID" value="ENSNNAP00000027088.1"/>
    <property type="gene ID" value="ENSNNAG00000017541.1"/>
</dbReference>
<dbReference type="GeneTree" id="ENSGT00940000156860"/>
<keyword evidence="2" id="KW-0378">Hydrolase</keyword>
<evidence type="ECO:0000313" key="6">
    <source>
        <dbReference type="Proteomes" id="UP000694559"/>
    </source>
</evidence>
<dbReference type="SUPFAM" id="SSF53474">
    <property type="entry name" value="alpha/beta-Hydrolases"/>
    <property type="match status" value="1"/>
</dbReference>
<feature type="domain" description="Partial AB-hydrolase lipase" evidence="4">
    <location>
        <begin position="63"/>
        <end position="125"/>
    </location>
</feature>
<comment type="similarity">
    <text evidence="1 2">Belongs to the AB hydrolase superfamily. Lipase family.</text>
</comment>
<dbReference type="Proteomes" id="UP000694559">
    <property type="component" value="Unplaced"/>
</dbReference>
<protein>
    <recommendedName>
        <fullName evidence="2">Lipase</fullName>
    </recommendedName>
</protein>
<reference evidence="5" key="1">
    <citation type="submission" date="2025-08" db="UniProtKB">
        <authorList>
            <consortium name="Ensembl"/>
        </authorList>
    </citation>
    <scope>IDENTIFICATION</scope>
</reference>
<dbReference type="OrthoDB" id="9974421at2759"/>
<evidence type="ECO:0000256" key="3">
    <source>
        <dbReference type="PIRSR" id="PIRSR000862-1"/>
    </source>
</evidence>
<dbReference type="AlphaFoldDB" id="A0A8C7E6C2"/>
<evidence type="ECO:0000259" key="4">
    <source>
        <dbReference type="Pfam" id="PF04083"/>
    </source>
</evidence>
<keyword evidence="2" id="KW-0443">Lipid metabolism</keyword>
<sequence length="424" mass="48857">MTMVIGTGKYTTRICSVLKVSWTTNLTGGMWVFLILACLIQQTTNSEDSFSRRHLNPEGFMTIPEITQYWGYPSEEYQVLTDDGYYLQLNRIPYGKHCPQHKGPRPAVLLVHGLLQEGRCWIANLPSNSLGFFLVDAGYDVWLINLRGTTWSRRHKEFSIDQQKFWNFSFHEMAIYDIPTTINFILHKTKQDSLYYVGHSQGAGIGFVAFSVLPCLTNRVKLFISLTPTYTLKGITGTFGVLGRIPDRFRELIWGTKEYSLFSEKVKTSMIHACSYPGIDRLCLNNIFLAGGFNKKNLNVSRADVFAGIFPDFSSVKNMNHWSQVILSGEFKYYDYGHRNREIYNTTIPPLYKIEDVRVPVAIWSGGKDIATKRRNIESLITRITYLVFYTDIPDWQHFDPIFGLDGVQRCYPNILELMQKHKH</sequence>
<feature type="active site" description="Charge relay system" evidence="3">
    <location>
        <position position="398"/>
    </location>
</feature>
<feature type="active site" description="Nucleophile" evidence="3">
    <location>
        <position position="200"/>
    </location>
</feature>
<dbReference type="FunFam" id="3.40.50.1820:FF:000012">
    <property type="entry name" value="Lipase"/>
    <property type="match status" value="1"/>
</dbReference>
<reference evidence="5" key="2">
    <citation type="submission" date="2025-09" db="UniProtKB">
        <authorList>
            <consortium name="Ensembl"/>
        </authorList>
    </citation>
    <scope>IDENTIFICATION</scope>
</reference>
<dbReference type="Gene3D" id="3.40.50.1820">
    <property type="entry name" value="alpha/beta hydrolase"/>
    <property type="match status" value="1"/>
</dbReference>
<keyword evidence="6" id="KW-1185">Reference proteome</keyword>
<dbReference type="GO" id="GO:0016042">
    <property type="term" value="P:lipid catabolic process"/>
    <property type="evidence" value="ECO:0007669"/>
    <property type="project" value="UniProtKB-KW"/>
</dbReference>
<organism evidence="5 6">
    <name type="scientific">Naja naja</name>
    <name type="common">Indian cobra</name>
    <dbReference type="NCBI Taxonomy" id="35670"/>
    <lineage>
        <taxon>Eukaryota</taxon>
        <taxon>Metazoa</taxon>
        <taxon>Chordata</taxon>
        <taxon>Craniata</taxon>
        <taxon>Vertebrata</taxon>
        <taxon>Euteleostomi</taxon>
        <taxon>Lepidosauria</taxon>
        <taxon>Squamata</taxon>
        <taxon>Bifurcata</taxon>
        <taxon>Unidentata</taxon>
        <taxon>Episquamata</taxon>
        <taxon>Toxicofera</taxon>
        <taxon>Serpentes</taxon>
        <taxon>Colubroidea</taxon>
        <taxon>Elapidae</taxon>
        <taxon>Elapinae</taxon>
        <taxon>Naja</taxon>
    </lineage>
</organism>
<accession>A0A8C7E6C2</accession>
<evidence type="ECO:0000313" key="5">
    <source>
        <dbReference type="Ensembl" id="ENSNNAP00000027088.1"/>
    </source>
</evidence>
<dbReference type="Pfam" id="PF04083">
    <property type="entry name" value="Abhydro_lipase"/>
    <property type="match status" value="1"/>
</dbReference>
<evidence type="ECO:0000256" key="1">
    <source>
        <dbReference type="ARBA" id="ARBA00010701"/>
    </source>
</evidence>
<feature type="active site" description="Charge relay system" evidence="3">
    <location>
        <position position="369"/>
    </location>
</feature>
<dbReference type="PANTHER" id="PTHR11005">
    <property type="entry name" value="LYSOSOMAL ACID LIPASE-RELATED"/>
    <property type="match status" value="1"/>
</dbReference>
<dbReference type="InterPro" id="IPR029058">
    <property type="entry name" value="AB_hydrolase_fold"/>
</dbReference>
<evidence type="ECO:0000256" key="2">
    <source>
        <dbReference type="PIRNR" id="PIRNR000862"/>
    </source>
</evidence>
<keyword evidence="2" id="KW-0442">Lipid degradation</keyword>
<dbReference type="PIRSF" id="PIRSF000862">
    <property type="entry name" value="Steryl_ester_lip"/>
    <property type="match status" value="1"/>
</dbReference>
<dbReference type="InterPro" id="IPR006693">
    <property type="entry name" value="AB_hydrolase_lipase"/>
</dbReference>